<keyword evidence="1" id="KW-0863">Zinc-finger</keyword>
<dbReference type="InterPro" id="IPR054722">
    <property type="entry name" value="PolX-like_BBD"/>
</dbReference>
<dbReference type="Pfam" id="PF14223">
    <property type="entry name" value="Retrotran_gag_2"/>
    <property type="match status" value="1"/>
</dbReference>
<evidence type="ECO:0000259" key="4">
    <source>
        <dbReference type="PROSITE" id="PS50994"/>
    </source>
</evidence>
<dbReference type="PANTHER" id="PTHR11439:SF467">
    <property type="entry name" value="INTEGRASE CATALYTIC DOMAIN-CONTAINING PROTEIN"/>
    <property type="match status" value="1"/>
</dbReference>
<dbReference type="InterPro" id="IPR001878">
    <property type="entry name" value="Znf_CCHC"/>
</dbReference>
<dbReference type="CDD" id="cd09272">
    <property type="entry name" value="RNase_HI_RT_Ty1"/>
    <property type="match status" value="1"/>
</dbReference>
<dbReference type="InterPro" id="IPR001584">
    <property type="entry name" value="Integrase_cat-core"/>
</dbReference>
<dbReference type="PANTHER" id="PTHR11439">
    <property type="entry name" value="GAG-POL-RELATED RETROTRANSPOSON"/>
    <property type="match status" value="1"/>
</dbReference>
<dbReference type="PROSITE" id="PS50158">
    <property type="entry name" value="ZF_CCHC"/>
    <property type="match status" value="1"/>
</dbReference>
<reference evidence="5" key="2">
    <citation type="submission" date="2021-04" db="EMBL/GenBank/DDBJ databases">
        <authorList>
            <person name="Podell S."/>
        </authorList>
    </citation>
    <scope>NUCLEOTIDE SEQUENCE</scope>
    <source>
        <strain evidence="5">Hildebrandi</strain>
    </source>
</reference>
<feature type="compositionally biased region" description="Acidic residues" evidence="2">
    <location>
        <begin position="887"/>
        <end position="911"/>
    </location>
</feature>
<dbReference type="GO" id="GO:0003964">
    <property type="term" value="F:RNA-directed DNA polymerase activity"/>
    <property type="evidence" value="ECO:0007669"/>
    <property type="project" value="UniProtKB-KW"/>
</dbReference>
<keyword evidence="5" id="KW-0695">RNA-directed DNA polymerase</keyword>
<evidence type="ECO:0000259" key="3">
    <source>
        <dbReference type="PROSITE" id="PS50158"/>
    </source>
</evidence>
<dbReference type="Pfam" id="PF22936">
    <property type="entry name" value="Pol_BBD"/>
    <property type="match status" value="1"/>
</dbReference>
<dbReference type="GO" id="GO:0015074">
    <property type="term" value="P:DNA integration"/>
    <property type="evidence" value="ECO:0007669"/>
    <property type="project" value="InterPro"/>
</dbReference>
<evidence type="ECO:0000256" key="1">
    <source>
        <dbReference type="PROSITE-ProRule" id="PRU00047"/>
    </source>
</evidence>
<dbReference type="Pfam" id="PF07727">
    <property type="entry name" value="RVT_2"/>
    <property type="match status" value="1"/>
</dbReference>
<evidence type="ECO:0000256" key="2">
    <source>
        <dbReference type="SAM" id="MobiDB-lite"/>
    </source>
</evidence>
<feature type="compositionally biased region" description="Acidic residues" evidence="2">
    <location>
        <begin position="333"/>
        <end position="343"/>
    </location>
</feature>
<dbReference type="OrthoDB" id="45018at2759"/>
<feature type="domain" description="Integrase catalytic" evidence="4">
    <location>
        <begin position="626"/>
        <end position="793"/>
    </location>
</feature>
<keyword evidence="1" id="KW-0862">Zinc</keyword>
<accession>A0A9K3Q8A6</accession>
<feature type="region of interest" description="Disordered" evidence="2">
    <location>
        <begin position="328"/>
        <end position="366"/>
    </location>
</feature>
<reference evidence="5" key="1">
    <citation type="journal article" date="2021" name="Sci. Rep.">
        <title>Diploid genomic architecture of Nitzschia inconspicua, an elite biomass production diatom.</title>
        <authorList>
            <person name="Oliver A."/>
            <person name="Podell S."/>
            <person name="Pinowska A."/>
            <person name="Traller J.C."/>
            <person name="Smith S.R."/>
            <person name="McClure R."/>
            <person name="Beliaev A."/>
            <person name="Bohutskyi P."/>
            <person name="Hill E.A."/>
            <person name="Rabines A."/>
            <person name="Zheng H."/>
            <person name="Allen L.Z."/>
            <person name="Kuo A."/>
            <person name="Grigoriev I.V."/>
            <person name="Allen A.E."/>
            <person name="Hazlebeck D."/>
            <person name="Allen E.E."/>
        </authorList>
    </citation>
    <scope>NUCLEOTIDE SEQUENCE</scope>
    <source>
        <strain evidence="5">Hildebrandi</strain>
    </source>
</reference>
<dbReference type="Pfam" id="PF25597">
    <property type="entry name" value="SH3_retrovirus"/>
    <property type="match status" value="1"/>
</dbReference>
<keyword evidence="6" id="KW-1185">Reference proteome</keyword>
<name>A0A9K3Q8A6_9STRA</name>
<dbReference type="EMBL" id="JAGRRH010000003">
    <property type="protein sequence ID" value="KAG7371879.1"/>
    <property type="molecule type" value="Genomic_DNA"/>
</dbReference>
<comment type="caution">
    <text evidence="5">The sequence shown here is derived from an EMBL/GenBank/DDBJ whole genome shotgun (WGS) entry which is preliminary data.</text>
</comment>
<dbReference type="GO" id="GO:0008270">
    <property type="term" value="F:zinc ion binding"/>
    <property type="evidence" value="ECO:0007669"/>
    <property type="project" value="UniProtKB-KW"/>
</dbReference>
<organism evidence="5 6">
    <name type="scientific">Nitzschia inconspicua</name>
    <dbReference type="NCBI Taxonomy" id="303405"/>
    <lineage>
        <taxon>Eukaryota</taxon>
        <taxon>Sar</taxon>
        <taxon>Stramenopiles</taxon>
        <taxon>Ochrophyta</taxon>
        <taxon>Bacillariophyta</taxon>
        <taxon>Bacillariophyceae</taxon>
        <taxon>Bacillariophycidae</taxon>
        <taxon>Bacillariales</taxon>
        <taxon>Bacillariaceae</taxon>
        <taxon>Nitzschia</taxon>
    </lineage>
</organism>
<keyword evidence="5" id="KW-0808">Transferase</keyword>
<gene>
    <name evidence="5" type="ORF">IV203_018021</name>
</gene>
<feature type="domain" description="CCHC-type" evidence="3">
    <location>
        <begin position="218"/>
        <end position="231"/>
    </location>
</feature>
<keyword evidence="1" id="KW-0479">Metal-binding</keyword>
<proteinExistence type="predicted"/>
<dbReference type="InterPro" id="IPR013103">
    <property type="entry name" value="RVT_2"/>
</dbReference>
<sequence>MSKSFGGQTPPAIDERKMNRKAYLKLALSCDDAVSHQLIKKSTSVDFPQGSAKKAWEALADRWEPKKEVNKQTLTNELFTLKLDDVSKDPEKWILLLQEKQTKLQVMGETISDGLLMSHILGNLPKEYEHVADNLARDSNKTITSVTDELKEKFERMKIAGTVDESEKALTGYKKFSGNCNYCGKQGHKSFQCFKKEQAERNGNKKSDKGKTKFQGECHHCGKKGHKKADCFKLKEAKADESGAVVLMAEDIAEEMDEEFSGWTNDPNEEQLMCQLIHEPDVEEFHEISLIQDRPIFIMDNDERLDAYLDSRKSDSKLNWWADCCKSDQSSEFSEDDDEDDLPDLISRNDDSDDDDDDDLTVLTNDEVNDDDDLVLIIPNDDDSTGEPIVIGREIAYTDEEMNEWCTVPETEEQEVDEVCLTTGLKNRIDDNLMIGDSGATVHMRRDTSGMYDLREEKCIIKYGNGAQSTSTIVGKWAGMIKDNGVLKKVILDGVTVVPGSAYNLFSLTRALNKGIVKSNGETMILECNGTTIRFDHRIETANGFLLAARFEPMELQNESAHVGLKEGTNVQIMKFHTMMGHANEDSIRLTAKHMGVILTGKMMKCEPCAIGKLKQMSVPKVASREVTKPGEVLYMDTASIDKPSMGSKKFWFLFVDGFSDHTISCFGKHKSDLMRVGIDMLLDLKKKDIVVKTIRCDNAGENKMLEQACRKQGLQIVFEYTAPGTPQQNGVVERKFATLFGKVRSMNNGAGLHDTIRQQLWAEAANCATDLECLLVKKTGNRTPYELFYGKVAPYGPYLRTFGEIGVARNIATVKGKLDDRGSPAIFLGYAKQHAGNVYRMLDLKTQQLRLSRDVQWLSKTYGEYKNPQIREDAQDDDHDSQLGIGEDDHDVQDNSEVENQDEENTQDDGWQEVRAGRERLIYQPKPTGQTRSGSSYKAAAMIAKGIPTTNSFQALDDTVMEDISKEEEFADIQEYVLYAEGKFDEPKTFQEAWNHPDPEERKKWREAIRKEFHDMIVRKVWRKTSKSSIPSHRRLIGCKWIFKKKKDGRYRARLCALGYSQIPGEDFMDTSSPVVDDVTVRIIIACMMINGWENEVVDITTAFLHGDMEEEVYMKCPDGIDLIEEGWNLEDDCVELLQTIYGTKQAARQYWKKFMNFLEKKGFERTHAEPCLLKRIDNNGTVVICVYVDDCLLTGDRKAIDAAMADIESGFETRRLGPLEEYIGCSVIEQQDGSKKLIQPDMIKKIEKEFGDAVSYVKNTKVPMASGITVIRPTEDDPLLSPEDQKDYRSAVGMLLYLVKHSRPDLSNSVRELSKVMDGATDEHVRILHRVIKFVIDTKDRGVLIKPVKKQGVFAYCDSDFAGDLGNRRSITGFLIYLFGVPISWKSKQQGGVTLSSSEAEYYAISEVSMELKFVKMVMDFLDIEPGGTMKVFVDNLGAIHLANNASSGSRTKHIDTRLHFVRELTQGEDKLIDIEFVRSEENQSDTFTKNTSNDTFWRLTSKYMVGD</sequence>
<protein>
    <submittedName>
        <fullName evidence="5">Reverse transcriptase RNA-dependent DNA polymerase</fullName>
    </submittedName>
</protein>
<feature type="region of interest" description="Disordered" evidence="2">
    <location>
        <begin position="869"/>
        <end position="911"/>
    </location>
</feature>
<dbReference type="GO" id="GO:0003676">
    <property type="term" value="F:nucleic acid binding"/>
    <property type="evidence" value="ECO:0007669"/>
    <property type="project" value="InterPro"/>
</dbReference>
<feature type="compositionally biased region" description="Acidic residues" evidence="2">
    <location>
        <begin position="351"/>
        <end position="360"/>
    </location>
</feature>
<dbReference type="Proteomes" id="UP000693970">
    <property type="component" value="Unassembled WGS sequence"/>
</dbReference>
<dbReference type="InterPro" id="IPR057670">
    <property type="entry name" value="SH3_retrovirus"/>
</dbReference>
<evidence type="ECO:0000313" key="6">
    <source>
        <dbReference type="Proteomes" id="UP000693970"/>
    </source>
</evidence>
<keyword evidence="5" id="KW-0548">Nucleotidyltransferase</keyword>
<dbReference type="SMART" id="SM00343">
    <property type="entry name" value="ZnF_C2HC"/>
    <property type="match status" value="2"/>
</dbReference>
<evidence type="ECO:0000313" key="5">
    <source>
        <dbReference type="EMBL" id="KAG7371879.1"/>
    </source>
</evidence>
<dbReference type="PROSITE" id="PS50994">
    <property type="entry name" value="INTEGRASE"/>
    <property type="match status" value="1"/>
</dbReference>